<feature type="transmembrane region" description="Helical" evidence="2">
    <location>
        <begin position="32"/>
        <end position="52"/>
    </location>
</feature>
<dbReference type="SUPFAM" id="SSF51905">
    <property type="entry name" value="FAD/NAD(P)-binding domain"/>
    <property type="match status" value="1"/>
</dbReference>
<name>A0A836KJM0_9TRYP</name>
<feature type="transmembrane region" description="Helical" evidence="2">
    <location>
        <begin position="73"/>
        <end position="92"/>
    </location>
</feature>
<dbReference type="AlphaFoldDB" id="A0A836KJM0"/>
<proteinExistence type="predicted"/>
<evidence type="ECO:0008006" key="5">
    <source>
        <dbReference type="Google" id="ProtNLM"/>
    </source>
</evidence>
<dbReference type="GeneID" id="92512188"/>
<organism evidence="3 4">
    <name type="scientific">Leishmania martiniquensis</name>
    <dbReference type="NCBI Taxonomy" id="1580590"/>
    <lineage>
        <taxon>Eukaryota</taxon>
        <taxon>Discoba</taxon>
        <taxon>Euglenozoa</taxon>
        <taxon>Kinetoplastea</taxon>
        <taxon>Metakinetoplastina</taxon>
        <taxon>Trypanosomatida</taxon>
        <taxon>Trypanosomatidae</taxon>
        <taxon>Leishmaniinae</taxon>
        <taxon>Leishmania</taxon>
    </lineage>
</organism>
<dbReference type="EMBL" id="JAFEUZ010000034">
    <property type="protein sequence ID" value="KAG5468113.1"/>
    <property type="molecule type" value="Genomic_DNA"/>
</dbReference>
<evidence type="ECO:0000256" key="2">
    <source>
        <dbReference type="SAM" id="Phobius"/>
    </source>
</evidence>
<dbReference type="PANTHER" id="PTHR10632:SF2">
    <property type="entry name" value="SULFIDE:QUINONE OXIDOREDUCTASE, MITOCHONDRIAL"/>
    <property type="match status" value="1"/>
</dbReference>
<dbReference type="RefSeq" id="XP_067175051.1">
    <property type="nucleotide sequence ID" value="XM_067319676.1"/>
</dbReference>
<dbReference type="GO" id="GO:0005739">
    <property type="term" value="C:mitochondrion"/>
    <property type="evidence" value="ECO:0007669"/>
    <property type="project" value="TreeGrafter"/>
</dbReference>
<dbReference type="KEGG" id="lmat:92512188"/>
<dbReference type="GO" id="GO:0070224">
    <property type="term" value="F:sulfide:quinone oxidoreductase activity"/>
    <property type="evidence" value="ECO:0007669"/>
    <property type="project" value="TreeGrafter"/>
</dbReference>
<dbReference type="PANTHER" id="PTHR10632">
    <property type="entry name" value="SULFIDE:QUINONE OXIDOREDUCTASE"/>
    <property type="match status" value="1"/>
</dbReference>
<keyword evidence="4" id="KW-1185">Reference proteome</keyword>
<feature type="region of interest" description="Disordered" evidence="1">
    <location>
        <begin position="327"/>
        <end position="350"/>
    </location>
</feature>
<dbReference type="InterPro" id="IPR036188">
    <property type="entry name" value="FAD/NAD-bd_sf"/>
</dbReference>
<evidence type="ECO:0000313" key="3">
    <source>
        <dbReference type="EMBL" id="KAG5468113.1"/>
    </source>
</evidence>
<reference evidence="3 4" key="1">
    <citation type="submission" date="2021-03" db="EMBL/GenBank/DDBJ databases">
        <title>Leishmania (Mundinia) martiniquensis Genome sequencing and assembly.</title>
        <authorList>
            <person name="Almutairi H."/>
            <person name="Gatherer D."/>
        </authorList>
    </citation>
    <scope>NUCLEOTIDE SEQUENCE [LARGE SCALE GENOMIC DNA]</scope>
    <source>
        <strain evidence="3">LSCM1</strain>
    </source>
</reference>
<accession>A0A836KJM0</accession>
<evidence type="ECO:0000256" key="1">
    <source>
        <dbReference type="SAM" id="MobiDB-lite"/>
    </source>
</evidence>
<feature type="compositionally biased region" description="Low complexity" evidence="1">
    <location>
        <begin position="327"/>
        <end position="349"/>
    </location>
</feature>
<keyword evidence="2" id="KW-0472">Membrane</keyword>
<dbReference type="GO" id="GO:0070221">
    <property type="term" value="P:sulfide oxidation, using sulfide:quinone oxidoreductase"/>
    <property type="evidence" value="ECO:0007669"/>
    <property type="project" value="TreeGrafter"/>
</dbReference>
<dbReference type="InterPro" id="IPR015904">
    <property type="entry name" value="Sulphide_quinone_reductase"/>
</dbReference>
<comment type="caution">
    <text evidence="3">The sequence shown here is derived from an EMBL/GenBank/DDBJ whole genome shotgun (WGS) entry which is preliminary data.</text>
</comment>
<dbReference type="GO" id="GO:0071949">
    <property type="term" value="F:FAD binding"/>
    <property type="evidence" value="ECO:0007669"/>
    <property type="project" value="TreeGrafter"/>
</dbReference>
<dbReference type="OrthoDB" id="5376590at2759"/>
<keyword evidence="2" id="KW-0812">Transmembrane</keyword>
<evidence type="ECO:0000313" key="4">
    <source>
        <dbReference type="Proteomes" id="UP000673552"/>
    </source>
</evidence>
<keyword evidence="2" id="KW-1133">Transmembrane helix</keyword>
<protein>
    <recommendedName>
        <fullName evidence="5">FAD/NAD(P)-binding domain-containing protein</fullName>
    </recommendedName>
</protein>
<sequence>MLRTRPQRMYLPRALKKDPNAHPLQVQNSQRFLRTACVGALMALILSTIMGLRKVQQRNRLSQRELLRKRQGQRVVIIGGGAGGSTVAALLANSMPELKITVIEKERHQIFLGHVALAHVGHRSYDIATTTGIDVLRSPATWNVTRDANLVAAEALRVDADAKKVYVRSTKAMLAAATVPSDDAASGRYPSWGERFLHRCWPSRHPQISTVSFNEDGSANLSDGTTVFSYDALVVAAGAQRSLGYLAGQVQSRQLDTYRIAVNPGTTRDNLANLFSGNVLHVKVPPSSFVAQMEAARALMAAPHGVPSCGVPRLELGAVITPALRTPPAAAAPSTPSSPTTAGPSSTSPLLARSFGTSRAAAASTEATDTPLIPDEVAERLQCVSGSATAASPLGALARWCMHYSSRQHDSTFVSSVNTIWKYLHYYNKLGLCHYVAVTADPQPIGPAPRAVNEVIEKFWRERQLACQKHCGGTAERFHLLFHSYLSTVDTVANVATLYDYQNNAEVRVPYSLLVLDLPLCAPAFVRASGLHRTCYVEECVMPALRRGTEEAAVPQLRKHALLRKTKEEMEALFENEASFMDVDHETLQHRRYADIFALGDVAGVPSAKSYGAVSAQVPVVVHNVRQVLAGQRAQAQAQAQAQAAEAPGKVAAAAAMTRTPVLPKANARYTGYSSFHVVMTTWRAMWPEMCYDAPQTELRCCSPPSSPADSAEAALKQRWDVVAPLAHCDHHLWNSLAWRDLRGLLNGLFHQLALYELIHFFIFSRGLWYSPSWFGVPTYSPDDGTLRVSSWKDLL</sequence>
<dbReference type="Proteomes" id="UP000673552">
    <property type="component" value="Chromosome 34"/>
</dbReference>
<gene>
    <name evidence="3" type="ORF">LSCM1_02084</name>
</gene>
<dbReference type="Gene3D" id="3.50.50.100">
    <property type="match status" value="2"/>
</dbReference>
<dbReference type="Pfam" id="PF13450">
    <property type="entry name" value="NAD_binding_8"/>
    <property type="match status" value="1"/>
</dbReference>